<dbReference type="EMBL" id="HBKR01005009">
    <property type="protein sequence ID" value="CAE2280044.1"/>
    <property type="molecule type" value="Transcribed_RNA"/>
</dbReference>
<accession>A0A7S4K0F4</accession>
<evidence type="ECO:0000313" key="1">
    <source>
        <dbReference type="EMBL" id="CAE2280044.1"/>
    </source>
</evidence>
<name>A0A7S4K0F4_9EUKA</name>
<organism evidence="1">
    <name type="scientific">Paramoeba aestuarina</name>
    <dbReference type="NCBI Taxonomy" id="180227"/>
    <lineage>
        <taxon>Eukaryota</taxon>
        <taxon>Amoebozoa</taxon>
        <taxon>Discosea</taxon>
        <taxon>Flabellinia</taxon>
        <taxon>Dactylopodida</taxon>
        <taxon>Paramoebidae</taxon>
        <taxon>Paramoeba</taxon>
    </lineage>
</organism>
<dbReference type="AlphaFoldDB" id="A0A7S4K0F4"/>
<reference evidence="1" key="1">
    <citation type="submission" date="2021-01" db="EMBL/GenBank/DDBJ databases">
        <authorList>
            <person name="Corre E."/>
            <person name="Pelletier E."/>
            <person name="Niang G."/>
            <person name="Scheremetjew M."/>
            <person name="Finn R."/>
            <person name="Kale V."/>
            <person name="Holt S."/>
            <person name="Cochrane G."/>
            <person name="Meng A."/>
            <person name="Brown T."/>
            <person name="Cohen L."/>
        </authorList>
    </citation>
    <scope>NUCLEOTIDE SEQUENCE</scope>
    <source>
        <strain evidence="1">SoJaBio B1-5/56/2</strain>
    </source>
</reference>
<proteinExistence type="predicted"/>
<sequence length="264" mass="30307">MGAWYIKWAWVARSGASIDKVTRSGFELFQQYLARGQGVLQRARALNPRQITTVALLLTVLRGRQAPEHVLVQLWEQGQQSCDGPLLVKLWNTRLQSVASKWGGSHEQMFALARHAVKIAPPGHPLIGLIIEAHAEIPLYYDMESDELKLSKSEVNHLRAVYFHKPEVRNEILAAYEKWSQKDSVQYDEMEVQVARSLFALALWWIWRLPKELGGQNSEHLKVVRQLVRSIWLKPEQLSYCYCWIPNVASRPAAFKQLCHEVGC</sequence>
<protein>
    <submittedName>
        <fullName evidence="1">Uncharacterized protein</fullName>
    </submittedName>
</protein>
<gene>
    <name evidence="1" type="ORF">NAES01612_LOCUS3365</name>
</gene>